<keyword evidence="2" id="KW-1185">Reference proteome</keyword>
<name>A0ABC9EJU8_9POAL</name>
<dbReference type="InterPro" id="IPR045056">
    <property type="entry name" value="Nop56/Nop58"/>
</dbReference>
<dbReference type="AlphaFoldDB" id="A0ABC9EJU8"/>
<reference evidence="2" key="1">
    <citation type="submission" date="2024-06" db="EMBL/GenBank/DDBJ databases">
        <authorList>
            <person name="Ryan C."/>
        </authorList>
    </citation>
    <scope>NUCLEOTIDE SEQUENCE [LARGE SCALE GENOMIC DNA]</scope>
</reference>
<reference evidence="1 2" key="2">
    <citation type="submission" date="2024-10" db="EMBL/GenBank/DDBJ databases">
        <authorList>
            <person name="Ryan C."/>
        </authorList>
    </citation>
    <scope>NUCLEOTIDE SEQUENCE [LARGE SCALE GENOMIC DNA]</scope>
</reference>
<dbReference type="PANTHER" id="PTHR10894">
    <property type="entry name" value="NUCLEOLAR PROTEIN 5 NUCLEOLAR PROTEIN NOP5 NOP58"/>
    <property type="match status" value="1"/>
</dbReference>
<dbReference type="PANTHER" id="PTHR10894:SF14">
    <property type="entry name" value="EXPRESSED PROTEIN"/>
    <property type="match status" value="1"/>
</dbReference>
<evidence type="ECO:0000313" key="2">
    <source>
        <dbReference type="Proteomes" id="UP001497457"/>
    </source>
</evidence>
<proteinExistence type="predicted"/>
<evidence type="ECO:0000313" key="1">
    <source>
        <dbReference type="EMBL" id="CAL5057378.1"/>
    </source>
</evidence>
<protein>
    <submittedName>
        <fullName evidence="1">Uncharacterized protein</fullName>
    </submittedName>
</protein>
<dbReference type="EMBL" id="OZ075114">
    <property type="protein sequence ID" value="CAL5057378.1"/>
    <property type="molecule type" value="Genomic_DNA"/>
</dbReference>
<sequence length="214" mass="24772">MIMRWRRPKQTLVVRKEEYRSIIESSLVRIPCLHDEIVMELMWGMQRHMHRLVRKEKLELPKEDRVLMSQGLQMLLSRYGFHIEPEMVNEQIVVCASALFNCDYFEKKEYPTLRTIGRCLKDVSSIECKNWGALKIASAFKIICTNEIGDSGKMFSKDVSFKLLEDADDYKDKLNMEGCLSTHKALVSARQCRAKNEGILASLVKKAKEAHEGT</sequence>
<organism evidence="1 2">
    <name type="scientific">Urochloa decumbens</name>
    <dbReference type="NCBI Taxonomy" id="240449"/>
    <lineage>
        <taxon>Eukaryota</taxon>
        <taxon>Viridiplantae</taxon>
        <taxon>Streptophyta</taxon>
        <taxon>Embryophyta</taxon>
        <taxon>Tracheophyta</taxon>
        <taxon>Spermatophyta</taxon>
        <taxon>Magnoliopsida</taxon>
        <taxon>Liliopsida</taxon>
        <taxon>Poales</taxon>
        <taxon>Poaceae</taxon>
        <taxon>PACMAD clade</taxon>
        <taxon>Panicoideae</taxon>
        <taxon>Panicodae</taxon>
        <taxon>Paniceae</taxon>
        <taxon>Melinidinae</taxon>
        <taxon>Urochloa</taxon>
    </lineage>
</organism>
<accession>A0ABC9EJU8</accession>
<gene>
    <name evidence="1" type="ORF">URODEC1_LOCUS95609</name>
</gene>
<dbReference type="Proteomes" id="UP001497457">
    <property type="component" value="Chromosome 4rd"/>
</dbReference>